<dbReference type="InterPro" id="IPR006342">
    <property type="entry name" value="FkbM_mtfrase"/>
</dbReference>
<protein>
    <submittedName>
        <fullName evidence="2">Methyltransferase, FkbM family</fullName>
    </submittedName>
</protein>
<sequence length="298" mass="33657">MRTYIKELRWGSFILLRGDMISNYASNYGEWCEVEVDLYKTLLSEGSNVLEIGANIGLHTIPLSKICRNGKVICFEPQPPIFNMLCGNLAINNVLNVMPYNKAVGDICGDIIIPVSSYDKPWNYGSFSIENGYNNEGCYDAQPSPAQPSPAQPSPAQQCIDIITIDAFMESVGIKIDFIKIDVEGYEINCMRGAVNTIKNNKPAIFCEAVNKKVTDDVVDFLSMLGYEGYWFVGNRYRHDNFLACPGPMYGKLSYDVNIIFIHKDDNGKSRDLCRERLRKFKNFEQLKEGITVLQSYP</sequence>
<dbReference type="Gene3D" id="3.40.50.150">
    <property type="entry name" value="Vaccinia Virus protein VP39"/>
    <property type="match status" value="1"/>
</dbReference>
<keyword evidence="2" id="KW-0808">Transferase</keyword>
<evidence type="ECO:0000313" key="3">
    <source>
        <dbReference type="Proteomes" id="UP000250671"/>
    </source>
</evidence>
<dbReference type="SUPFAM" id="SSF53335">
    <property type="entry name" value="S-adenosyl-L-methionine-dependent methyltransferases"/>
    <property type="match status" value="1"/>
</dbReference>
<dbReference type="PANTHER" id="PTHR34203:SF15">
    <property type="entry name" value="SLL1173 PROTEIN"/>
    <property type="match status" value="1"/>
</dbReference>
<dbReference type="Proteomes" id="UP000250671">
    <property type="component" value="Unassembled WGS sequence"/>
</dbReference>
<evidence type="ECO:0000313" key="2">
    <source>
        <dbReference type="EMBL" id="SQP88190.1"/>
    </source>
</evidence>
<name>A0A2X7H6R9_ECOLX</name>
<reference evidence="2 3" key="1">
    <citation type="submission" date="2018-06" db="EMBL/GenBank/DDBJ databases">
        <authorList>
            <consortium name="Pathogen Informatics"/>
            <person name="Doyle S."/>
        </authorList>
    </citation>
    <scope>NUCLEOTIDE SEQUENCE [LARGE SCALE GENOMIC DNA]</scope>
    <source>
        <strain evidence="2 3">VREC0535</strain>
    </source>
</reference>
<dbReference type="AlphaFoldDB" id="A0A2X7H6R9"/>
<dbReference type="Pfam" id="PF05050">
    <property type="entry name" value="Methyltransf_21"/>
    <property type="match status" value="1"/>
</dbReference>
<dbReference type="GO" id="GO:0008168">
    <property type="term" value="F:methyltransferase activity"/>
    <property type="evidence" value="ECO:0007669"/>
    <property type="project" value="UniProtKB-KW"/>
</dbReference>
<dbReference type="GO" id="GO:0032259">
    <property type="term" value="P:methylation"/>
    <property type="evidence" value="ECO:0007669"/>
    <property type="project" value="UniProtKB-KW"/>
</dbReference>
<evidence type="ECO:0000259" key="1">
    <source>
        <dbReference type="Pfam" id="PF05050"/>
    </source>
</evidence>
<keyword evidence="2" id="KW-0489">Methyltransferase</keyword>
<dbReference type="EMBL" id="UCZA01000043">
    <property type="protein sequence ID" value="SQP88190.1"/>
    <property type="molecule type" value="Genomic_DNA"/>
</dbReference>
<organism evidence="2 3">
    <name type="scientific">Escherichia coli</name>
    <dbReference type="NCBI Taxonomy" id="562"/>
    <lineage>
        <taxon>Bacteria</taxon>
        <taxon>Pseudomonadati</taxon>
        <taxon>Pseudomonadota</taxon>
        <taxon>Gammaproteobacteria</taxon>
        <taxon>Enterobacterales</taxon>
        <taxon>Enterobacteriaceae</taxon>
        <taxon>Escherichia</taxon>
    </lineage>
</organism>
<dbReference type="NCBIfam" id="TIGR01444">
    <property type="entry name" value="fkbM_fam"/>
    <property type="match status" value="1"/>
</dbReference>
<dbReference type="InterPro" id="IPR052514">
    <property type="entry name" value="SAM-dependent_MTase"/>
</dbReference>
<gene>
    <name evidence="2" type="ORF">SAMEA3752557_04952</name>
</gene>
<feature type="domain" description="Methyltransferase FkbM" evidence="1">
    <location>
        <begin position="51"/>
        <end position="227"/>
    </location>
</feature>
<proteinExistence type="predicted"/>
<accession>A0A2X7H6R9</accession>
<dbReference type="PANTHER" id="PTHR34203">
    <property type="entry name" value="METHYLTRANSFERASE, FKBM FAMILY PROTEIN"/>
    <property type="match status" value="1"/>
</dbReference>
<dbReference type="RefSeq" id="WP_001261471.1">
    <property type="nucleotide sequence ID" value="NZ_CP104500.1"/>
</dbReference>
<dbReference type="InterPro" id="IPR029063">
    <property type="entry name" value="SAM-dependent_MTases_sf"/>
</dbReference>